<name>A0A9W4XWF3_9PLEO</name>
<feature type="region of interest" description="Disordered" evidence="4">
    <location>
        <begin position="89"/>
        <end position="181"/>
    </location>
</feature>
<dbReference type="OrthoDB" id="447251at2759"/>
<evidence type="ECO:0000256" key="2">
    <source>
        <dbReference type="ARBA" id="ARBA00022643"/>
    </source>
</evidence>
<keyword evidence="2" id="KW-0288">FMN</keyword>
<dbReference type="InterPro" id="IPR000014">
    <property type="entry name" value="PAS"/>
</dbReference>
<dbReference type="InterPro" id="IPR000700">
    <property type="entry name" value="PAS-assoc_C"/>
</dbReference>
<feature type="region of interest" description="Disordered" evidence="4">
    <location>
        <begin position="843"/>
        <end position="863"/>
    </location>
</feature>
<protein>
    <recommendedName>
        <fullName evidence="5">PAC domain-containing protein</fullName>
    </recommendedName>
</protein>
<feature type="compositionally biased region" description="Basic and acidic residues" evidence="4">
    <location>
        <begin position="724"/>
        <end position="737"/>
    </location>
</feature>
<dbReference type="Gene3D" id="3.30.450.20">
    <property type="entry name" value="PAS domain"/>
    <property type="match status" value="1"/>
</dbReference>
<feature type="domain" description="PAC" evidence="5">
    <location>
        <begin position="434"/>
        <end position="488"/>
    </location>
</feature>
<evidence type="ECO:0000259" key="5">
    <source>
        <dbReference type="PROSITE" id="PS50113"/>
    </source>
</evidence>
<dbReference type="Proteomes" id="UP001152607">
    <property type="component" value="Unassembled WGS sequence"/>
</dbReference>
<keyword evidence="3" id="KW-0157">Chromophore</keyword>
<keyword evidence="1" id="KW-0285">Flavoprotein</keyword>
<dbReference type="PANTHER" id="PTHR47429">
    <property type="entry name" value="PROTEIN TWIN LOV 1"/>
    <property type="match status" value="1"/>
</dbReference>
<dbReference type="SUPFAM" id="SSF55785">
    <property type="entry name" value="PYP-like sensor domain (PAS domain)"/>
    <property type="match status" value="1"/>
</dbReference>
<accession>A0A9W4XWF3</accession>
<evidence type="ECO:0000256" key="1">
    <source>
        <dbReference type="ARBA" id="ARBA00022630"/>
    </source>
</evidence>
<feature type="compositionally biased region" description="Polar residues" evidence="4">
    <location>
        <begin position="164"/>
        <end position="173"/>
    </location>
</feature>
<feature type="region of interest" description="Disordered" evidence="4">
    <location>
        <begin position="689"/>
        <end position="811"/>
    </location>
</feature>
<dbReference type="EMBL" id="CAOQHR010000006">
    <property type="protein sequence ID" value="CAI6335917.1"/>
    <property type="molecule type" value="Genomic_DNA"/>
</dbReference>
<evidence type="ECO:0000313" key="7">
    <source>
        <dbReference type="Proteomes" id="UP001152607"/>
    </source>
</evidence>
<proteinExistence type="predicted"/>
<evidence type="ECO:0000313" key="6">
    <source>
        <dbReference type="EMBL" id="CAI6335917.1"/>
    </source>
</evidence>
<reference evidence="6" key="1">
    <citation type="submission" date="2023-01" db="EMBL/GenBank/DDBJ databases">
        <authorList>
            <person name="Van Ghelder C."/>
            <person name="Rancurel C."/>
        </authorList>
    </citation>
    <scope>NUCLEOTIDE SEQUENCE</scope>
    <source>
        <strain evidence="6">CNCM I-4278</strain>
    </source>
</reference>
<dbReference type="PROSITE" id="PS50113">
    <property type="entry name" value="PAC"/>
    <property type="match status" value="1"/>
</dbReference>
<organism evidence="6 7">
    <name type="scientific">Periconia digitata</name>
    <dbReference type="NCBI Taxonomy" id="1303443"/>
    <lineage>
        <taxon>Eukaryota</taxon>
        <taxon>Fungi</taxon>
        <taxon>Dikarya</taxon>
        <taxon>Ascomycota</taxon>
        <taxon>Pezizomycotina</taxon>
        <taxon>Dothideomycetes</taxon>
        <taxon>Pleosporomycetidae</taxon>
        <taxon>Pleosporales</taxon>
        <taxon>Massarineae</taxon>
        <taxon>Periconiaceae</taxon>
        <taxon>Periconia</taxon>
    </lineage>
</organism>
<dbReference type="PANTHER" id="PTHR47429:SF9">
    <property type="entry name" value="PAS DOMAIN-CONTAINING PROTEIN"/>
    <property type="match status" value="1"/>
</dbReference>
<evidence type="ECO:0000256" key="4">
    <source>
        <dbReference type="SAM" id="MobiDB-lite"/>
    </source>
</evidence>
<sequence length="916" mass="101004">MPLLNKIKRRSGGGHGIFSSSHITAVSEPTHLIKISGMGHIQAPDNIPRSNRGGNQDIGHEPLFDPLQQMHQVPDDDPQIRKLTSFSQLASADRTSKNEPLGSHPTQPVSYAEEETAPSPPDFTRRGIHIPTRTSSSPAVKKQFLRPTSERSRSRVGRSESGSHHAQSIASDTDSVKSYETKASSTGTAALIPLQYNQTAEPVDRMSPLLEDDPRSFDLIASAPSDSDRGPRFNLETQSQLLFSKEHLQAIFDHPASLLRFTTFLNAARPRSVPILVYYLDALKALRAVNYANAIAEALDPIEGLEFTTTSARPTVNAILEDKAKQAFDVLVREDLPAFISHVFVQVVSVSIQKRVTGSLPPMLREASEGLAEVFCLTDPSRTDNPIIFASEEFHRTTQYGVGYAIGRNCRFLQGPWTSKSSVERLKRSVVEGREINEVLLNYRRDGSPFMNLLMMAPLIDSRGNTRYYIGAQIDVSGLVKDSTDLEALQRLIAIKEGREAPNPPKDELQDLSEMLNNAELETVRRHGGSMHHPHLEEQDDGMSSREHRPRVLIKGMTEYEDLERGPDGAHLRAEGRLAGVYKNYLIIRPAPSLRILFVSPPLRIPGILQSRFLDRIGGSDRVRDSLSEALADGTRGVTAKVRWLSSASATVDPERPEGRPRWIHCTPLLGSSGAVGVWMVVLVDDDKASSTPRRFRQAPPVADTRRSQQHQHQPQPQQRGRRHDSSHLESNHDFDSLRAGSRNGSKHPSRHNSPGGGGRSRSGLREGLLQQQVQQQRQRSFSPALQKSDRTAEPNPPTDSGCDEDDPRSMRCSTIVEGSADDTDNNAPPSEIVRTTEIVVEKTRDSHDSSGESGETGDFESPVTAMATAAVVARPEPVEVPVQNEGELAQSSAATSALTLEVLKDVRDFRKFLGR</sequence>
<feature type="compositionally biased region" description="Low complexity" evidence="4">
    <location>
        <begin position="766"/>
        <end position="780"/>
    </location>
</feature>
<keyword evidence="7" id="KW-1185">Reference proteome</keyword>
<feature type="region of interest" description="Disordered" evidence="4">
    <location>
        <begin position="527"/>
        <end position="547"/>
    </location>
</feature>
<evidence type="ECO:0000256" key="3">
    <source>
        <dbReference type="ARBA" id="ARBA00022991"/>
    </source>
</evidence>
<comment type="caution">
    <text evidence="6">The sequence shown here is derived from an EMBL/GenBank/DDBJ whole genome shotgun (WGS) entry which is preliminary data.</text>
</comment>
<dbReference type="Pfam" id="PF13426">
    <property type="entry name" value="PAS_9"/>
    <property type="match status" value="1"/>
</dbReference>
<dbReference type="CDD" id="cd00130">
    <property type="entry name" value="PAS"/>
    <property type="match status" value="1"/>
</dbReference>
<dbReference type="InterPro" id="IPR035965">
    <property type="entry name" value="PAS-like_dom_sf"/>
</dbReference>
<gene>
    <name evidence="6" type="ORF">PDIGIT_LOCUS9005</name>
</gene>
<feature type="compositionally biased region" description="Basic and acidic residues" evidence="4">
    <location>
        <begin position="148"/>
        <end position="163"/>
    </location>
</feature>
<dbReference type="AlphaFoldDB" id="A0A9W4XWF3"/>
<dbReference type="GO" id="GO:0005634">
    <property type="term" value="C:nucleus"/>
    <property type="evidence" value="ECO:0007669"/>
    <property type="project" value="TreeGrafter"/>
</dbReference>